<reference evidence="2" key="1">
    <citation type="journal article" date="2019" name="Int. J. Syst. Evol. Microbiol.">
        <title>The Global Catalogue of Microorganisms (GCM) 10K type strain sequencing project: providing services to taxonomists for standard genome sequencing and annotation.</title>
        <authorList>
            <consortium name="The Broad Institute Genomics Platform"/>
            <consortium name="The Broad Institute Genome Sequencing Center for Infectious Disease"/>
            <person name="Wu L."/>
            <person name="Ma J."/>
        </authorList>
    </citation>
    <scope>NUCLEOTIDE SEQUENCE [LARGE SCALE GENOMIC DNA]</scope>
    <source>
        <strain evidence="2">CCM 7491</strain>
    </source>
</reference>
<dbReference type="RefSeq" id="WP_380796995.1">
    <property type="nucleotide sequence ID" value="NZ_JBHRVU010000004.1"/>
</dbReference>
<proteinExistence type="predicted"/>
<dbReference type="EMBL" id="JBHRVU010000004">
    <property type="protein sequence ID" value="MFC3442761.1"/>
    <property type="molecule type" value="Genomic_DNA"/>
</dbReference>
<organism evidence="1 2">
    <name type="scientific">Sphingobium rhizovicinum</name>
    <dbReference type="NCBI Taxonomy" id="432308"/>
    <lineage>
        <taxon>Bacteria</taxon>
        <taxon>Pseudomonadati</taxon>
        <taxon>Pseudomonadota</taxon>
        <taxon>Alphaproteobacteria</taxon>
        <taxon>Sphingomonadales</taxon>
        <taxon>Sphingomonadaceae</taxon>
        <taxon>Sphingobium</taxon>
    </lineage>
</organism>
<dbReference type="Proteomes" id="UP001595681">
    <property type="component" value="Unassembled WGS sequence"/>
</dbReference>
<evidence type="ECO:0000313" key="2">
    <source>
        <dbReference type="Proteomes" id="UP001595681"/>
    </source>
</evidence>
<name>A0ABV7NGZ8_9SPHN</name>
<gene>
    <name evidence="1" type="ORF">ACFOKF_16420</name>
</gene>
<accession>A0ABV7NGZ8</accession>
<evidence type="ECO:0000313" key="1">
    <source>
        <dbReference type="EMBL" id="MFC3442761.1"/>
    </source>
</evidence>
<protein>
    <submittedName>
        <fullName evidence="1">Uncharacterized protein</fullName>
    </submittedName>
</protein>
<comment type="caution">
    <text evidence="1">The sequence shown here is derived from an EMBL/GenBank/DDBJ whole genome shotgun (WGS) entry which is preliminary data.</text>
</comment>
<sequence>MAFAFKRWDNLDVGTEVFELPSMPFGTDFRLMSLIRDYTNAITEDMESEHYKVVANEIAEFPASSISDIIAKMLIRLHVEHAGLDDTTLVFAPIGEDGLRRLMEAQPTLADLYRQLPKGWTEALGAVRAALLVERDYDRRVWGPANEVEKAGGARVPDAINGEAERLQDIRCNAEDYLIRMPAKTLAQFAIKYLIGFSWGRERGDHVDLCNEARRLLGVEIPDDMGELDLLLSNLNWSEG</sequence>
<keyword evidence="2" id="KW-1185">Reference proteome</keyword>